<evidence type="ECO:0000259" key="18">
    <source>
        <dbReference type="PROSITE" id="PS51195"/>
    </source>
</evidence>
<feature type="short sequence motif" description="Q motif" evidence="13">
    <location>
        <begin position="71"/>
        <end position="99"/>
    </location>
</feature>
<proteinExistence type="inferred from homology"/>
<dbReference type="GO" id="GO:0003723">
    <property type="term" value="F:RNA binding"/>
    <property type="evidence" value="ECO:0007669"/>
    <property type="project" value="UniProtKB-KW"/>
</dbReference>
<dbReference type="Pfam" id="PF00270">
    <property type="entry name" value="DEAD"/>
    <property type="match status" value="1"/>
</dbReference>
<evidence type="ECO:0000256" key="14">
    <source>
        <dbReference type="RuleBase" id="RU000492"/>
    </source>
</evidence>
<name>A0A8H7VGA8_9FUNG</name>
<organism evidence="19 20">
    <name type="scientific">Circinella minor</name>
    <dbReference type="NCBI Taxonomy" id="1195481"/>
    <lineage>
        <taxon>Eukaryota</taxon>
        <taxon>Fungi</taxon>
        <taxon>Fungi incertae sedis</taxon>
        <taxon>Mucoromycota</taxon>
        <taxon>Mucoromycotina</taxon>
        <taxon>Mucoromycetes</taxon>
        <taxon>Mucorales</taxon>
        <taxon>Lichtheimiaceae</taxon>
        <taxon>Circinella</taxon>
    </lineage>
</organism>
<dbReference type="SUPFAM" id="SSF52540">
    <property type="entry name" value="P-loop containing nucleoside triphosphate hydrolases"/>
    <property type="match status" value="1"/>
</dbReference>
<dbReference type="OrthoDB" id="196131at2759"/>
<evidence type="ECO:0000256" key="1">
    <source>
        <dbReference type="ARBA" id="ARBA00012552"/>
    </source>
</evidence>
<evidence type="ECO:0000256" key="11">
    <source>
        <dbReference type="ARBA" id="ARBA00025161"/>
    </source>
</evidence>
<keyword evidence="3 14" id="KW-0547">Nucleotide-binding</keyword>
<evidence type="ECO:0000256" key="6">
    <source>
        <dbReference type="ARBA" id="ARBA00022840"/>
    </source>
</evidence>
<evidence type="ECO:0000256" key="8">
    <source>
        <dbReference type="ARBA" id="ARBA00024358"/>
    </source>
</evidence>
<evidence type="ECO:0000259" key="17">
    <source>
        <dbReference type="PROSITE" id="PS51194"/>
    </source>
</evidence>
<dbReference type="Gene3D" id="3.40.50.300">
    <property type="entry name" value="P-loop containing nucleotide triphosphate hydrolases"/>
    <property type="match status" value="2"/>
</dbReference>
<gene>
    <name evidence="19" type="ORF">INT45_002325</name>
</gene>
<evidence type="ECO:0000313" key="20">
    <source>
        <dbReference type="Proteomes" id="UP000646827"/>
    </source>
</evidence>
<dbReference type="PROSITE" id="PS00039">
    <property type="entry name" value="DEAD_ATP_HELICASE"/>
    <property type="match status" value="1"/>
</dbReference>
<keyword evidence="5 14" id="KW-0347">Helicase</keyword>
<dbReference type="SMART" id="SM00487">
    <property type="entry name" value="DEXDc"/>
    <property type="match status" value="1"/>
</dbReference>
<dbReference type="AlphaFoldDB" id="A0A8H7VGA8"/>
<dbReference type="InterPro" id="IPR044763">
    <property type="entry name" value="Ded1/Dbp1_DEADc"/>
</dbReference>
<accession>A0A8H7VGA8</accession>
<evidence type="ECO:0000313" key="19">
    <source>
        <dbReference type="EMBL" id="KAG2219440.1"/>
    </source>
</evidence>
<dbReference type="InterPro" id="IPR014014">
    <property type="entry name" value="RNA_helicase_DEAD_Q_motif"/>
</dbReference>
<evidence type="ECO:0000256" key="9">
    <source>
        <dbReference type="ARBA" id="ARBA00024397"/>
    </source>
</evidence>
<dbReference type="Proteomes" id="UP000646827">
    <property type="component" value="Unassembled WGS sequence"/>
</dbReference>
<comment type="similarity">
    <text evidence="8">Belongs to the DEAD box helicase family. DDX3/DED1 subfamily.</text>
</comment>
<dbReference type="EMBL" id="JAEPRB010000179">
    <property type="protein sequence ID" value="KAG2219440.1"/>
    <property type="molecule type" value="Genomic_DNA"/>
</dbReference>
<dbReference type="PANTHER" id="PTHR47958">
    <property type="entry name" value="ATP-DEPENDENT RNA HELICASE DBP3"/>
    <property type="match status" value="1"/>
</dbReference>
<evidence type="ECO:0000256" key="10">
    <source>
        <dbReference type="ARBA" id="ARBA00024405"/>
    </source>
</evidence>
<protein>
    <recommendedName>
        <fullName evidence="9">ATP-dependent RNA helicase DED1</fullName>
        <ecNumber evidence="1">3.6.4.13</ecNumber>
    </recommendedName>
    <alternativeName>
        <fullName evidence="10">ATP-dependent RNA helicase ded1</fullName>
    </alternativeName>
</protein>
<keyword evidence="20" id="KW-1185">Reference proteome</keyword>
<dbReference type="CDD" id="cd17967">
    <property type="entry name" value="DEADc_DDX3_DDX4"/>
    <property type="match status" value="1"/>
</dbReference>
<comment type="catalytic activity">
    <reaction evidence="12">
        <text>ATP + H2O = ADP + phosphate + H(+)</text>
        <dbReference type="Rhea" id="RHEA:13065"/>
        <dbReference type="ChEBI" id="CHEBI:15377"/>
        <dbReference type="ChEBI" id="CHEBI:15378"/>
        <dbReference type="ChEBI" id="CHEBI:30616"/>
        <dbReference type="ChEBI" id="CHEBI:43474"/>
        <dbReference type="ChEBI" id="CHEBI:456216"/>
        <dbReference type="EC" id="3.6.4.13"/>
    </reaction>
</comment>
<comment type="function">
    <text evidence="11">ATP-binding RNA helicase involved in translation initiation. Remodels RNA in response to ADP and ATP concentrations by facilitating disruption, but also formation of RNA duplexes.</text>
</comment>
<evidence type="ECO:0000256" key="4">
    <source>
        <dbReference type="ARBA" id="ARBA00022801"/>
    </source>
</evidence>
<dbReference type="PROSITE" id="PS51192">
    <property type="entry name" value="HELICASE_ATP_BIND_1"/>
    <property type="match status" value="1"/>
</dbReference>
<dbReference type="GO" id="GO:0016787">
    <property type="term" value="F:hydrolase activity"/>
    <property type="evidence" value="ECO:0007669"/>
    <property type="project" value="UniProtKB-KW"/>
</dbReference>
<dbReference type="CDD" id="cd18787">
    <property type="entry name" value="SF2_C_DEAD"/>
    <property type="match status" value="1"/>
</dbReference>
<sequence length="489" mass="55509">MNPADANYNWGSSRKRYEWQQGFQMGMAPRDPELEKDLFGEENHVHSGINFSKYDSIKVKVRGDNPPPAFDHFGNANLHPVMKENIQLARYQVPTPVQRHSISIVTAGRDLMACAQTGSGKTAAFLVPTCSALFDKAPQLAARPESRLNVRSFRAKPLVLIIAPTRELCTQIFDESRRFCYRSMLRPCAVYGGAGYRGQEVELEKGCDILVAVPGRLMDFVEKGRIDLSNVKYLVLDEADRMLDMGFEPIIRELVERRGLSRDRQTLMYSATFPKDIRMLAKDFLRPDYLFLQVGRVGGTTTDITQKVIWVEEMEKRERLKQALMSQPPCRTLIFVDTKRAADSLDQYLFESKFPCTSIHGDRTQREREDALMAFKSGKCPILVATAVVARGIDVKSVMHVINYDLPPNVDEYIHRIGRTARVGNAGLATSFINHNSMGIARDLTKVLQECKQTIPDCLQSYVSRGPLTFEDDDDDDDDYMPTSRHMRY</sequence>
<dbReference type="FunFam" id="3.40.50.300:FF:000397">
    <property type="entry name" value="Probable ATP-dependent RNA helicase DDX4"/>
    <property type="match status" value="1"/>
</dbReference>
<feature type="domain" description="Helicase C-terminal" evidence="17">
    <location>
        <begin position="303"/>
        <end position="463"/>
    </location>
</feature>
<dbReference type="InterPro" id="IPR000629">
    <property type="entry name" value="RNA-helicase_DEAD-box_CS"/>
</dbReference>
<dbReference type="GO" id="GO:0005524">
    <property type="term" value="F:ATP binding"/>
    <property type="evidence" value="ECO:0007669"/>
    <property type="project" value="UniProtKB-KW"/>
</dbReference>
<evidence type="ECO:0000256" key="2">
    <source>
        <dbReference type="ARBA" id="ARBA00022540"/>
    </source>
</evidence>
<keyword evidence="7" id="KW-0694">RNA-binding</keyword>
<dbReference type="FunFam" id="3.40.50.300:FF:000008">
    <property type="entry name" value="ATP-dependent RNA helicase RhlB"/>
    <property type="match status" value="1"/>
</dbReference>
<keyword evidence="2" id="KW-0396">Initiation factor</keyword>
<comment type="caution">
    <text evidence="19">The sequence shown here is derived from an EMBL/GenBank/DDBJ whole genome shotgun (WGS) entry which is preliminary data.</text>
</comment>
<feature type="domain" description="Helicase ATP-binding" evidence="16">
    <location>
        <begin position="102"/>
        <end position="291"/>
    </location>
</feature>
<evidence type="ECO:0000256" key="7">
    <source>
        <dbReference type="ARBA" id="ARBA00022884"/>
    </source>
</evidence>
<dbReference type="PROSITE" id="PS51194">
    <property type="entry name" value="HELICASE_CTER"/>
    <property type="match status" value="1"/>
</dbReference>
<dbReference type="InterPro" id="IPR014001">
    <property type="entry name" value="Helicase_ATP-bd"/>
</dbReference>
<evidence type="ECO:0000256" key="15">
    <source>
        <dbReference type="SAM" id="MobiDB-lite"/>
    </source>
</evidence>
<evidence type="ECO:0000256" key="13">
    <source>
        <dbReference type="PROSITE-ProRule" id="PRU00552"/>
    </source>
</evidence>
<reference evidence="19 20" key="1">
    <citation type="submission" date="2020-12" db="EMBL/GenBank/DDBJ databases">
        <title>Metabolic potential, ecology and presence of endohyphal bacteria is reflected in genomic diversity of Mucoromycotina.</title>
        <authorList>
            <person name="Muszewska A."/>
            <person name="Okrasinska A."/>
            <person name="Steczkiewicz K."/>
            <person name="Drgas O."/>
            <person name="Orlowska M."/>
            <person name="Perlinska-Lenart U."/>
            <person name="Aleksandrzak-Piekarczyk T."/>
            <person name="Szatraj K."/>
            <person name="Zielenkiewicz U."/>
            <person name="Pilsyk S."/>
            <person name="Malc E."/>
            <person name="Mieczkowski P."/>
            <person name="Kruszewska J.S."/>
            <person name="Biernat P."/>
            <person name="Pawlowska J."/>
        </authorList>
    </citation>
    <scope>NUCLEOTIDE SEQUENCE [LARGE SCALE GENOMIC DNA]</scope>
    <source>
        <strain evidence="19 20">CBS 142.35</strain>
    </source>
</reference>
<keyword evidence="4 14" id="KW-0378">Hydrolase</keyword>
<keyword evidence="2" id="KW-0648">Protein biosynthesis</keyword>
<feature type="region of interest" description="Disordered" evidence="15">
    <location>
        <begin position="469"/>
        <end position="489"/>
    </location>
</feature>
<dbReference type="InterPro" id="IPR001650">
    <property type="entry name" value="Helicase_C-like"/>
</dbReference>
<keyword evidence="6 14" id="KW-0067">ATP-binding</keyword>
<evidence type="ECO:0000256" key="3">
    <source>
        <dbReference type="ARBA" id="ARBA00022741"/>
    </source>
</evidence>
<dbReference type="Pfam" id="PF00271">
    <property type="entry name" value="Helicase_C"/>
    <property type="match status" value="1"/>
</dbReference>
<dbReference type="GO" id="GO:0003724">
    <property type="term" value="F:RNA helicase activity"/>
    <property type="evidence" value="ECO:0007669"/>
    <property type="project" value="UniProtKB-EC"/>
</dbReference>
<dbReference type="InterPro" id="IPR011545">
    <property type="entry name" value="DEAD/DEAH_box_helicase_dom"/>
</dbReference>
<evidence type="ECO:0000259" key="16">
    <source>
        <dbReference type="PROSITE" id="PS51192"/>
    </source>
</evidence>
<evidence type="ECO:0000256" key="5">
    <source>
        <dbReference type="ARBA" id="ARBA00022806"/>
    </source>
</evidence>
<evidence type="ECO:0000256" key="12">
    <source>
        <dbReference type="ARBA" id="ARBA00047984"/>
    </source>
</evidence>
<feature type="compositionally biased region" description="Acidic residues" evidence="15">
    <location>
        <begin position="470"/>
        <end position="480"/>
    </location>
</feature>
<dbReference type="PROSITE" id="PS51195">
    <property type="entry name" value="Q_MOTIF"/>
    <property type="match status" value="1"/>
</dbReference>
<dbReference type="InterPro" id="IPR027417">
    <property type="entry name" value="P-loop_NTPase"/>
</dbReference>
<dbReference type="GO" id="GO:0003743">
    <property type="term" value="F:translation initiation factor activity"/>
    <property type="evidence" value="ECO:0007669"/>
    <property type="project" value="UniProtKB-KW"/>
</dbReference>
<dbReference type="EC" id="3.6.4.13" evidence="1"/>
<feature type="domain" description="DEAD-box RNA helicase Q" evidence="18">
    <location>
        <begin position="71"/>
        <end position="99"/>
    </location>
</feature>
<dbReference type="SMART" id="SM00490">
    <property type="entry name" value="HELICc"/>
    <property type="match status" value="1"/>
</dbReference>